<evidence type="ECO:0000259" key="4">
    <source>
        <dbReference type="PROSITE" id="PS50932"/>
    </source>
</evidence>
<dbReference type="Gene3D" id="1.10.260.40">
    <property type="entry name" value="lambda repressor-like DNA-binding domains"/>
    <property type="match status" value="1"/>
</dbReference>
<evidence type="ECO:0000313" key="6">
    <source>
        <dbReference type="Proteomes" id="UP000237822"/>
    </source>
</evidence>
<gene>
    <name evidence="5" type="ORF">BCF74_10417</name>
</gene>
<dbReference type="AlphaFoldDB" id="A0A2T0UXC9"/>
<dbReference type="CDD" id="cd01392">
    <property type="entry name" value="HTH_LacI"/>
    <property type="match status" value="1"/>
</dbReference>
<dbReference type="InterPro" id="IPR010982">
    <property type="entry name" value="Lambda_DNA-bd_dom_sf"/>
</dbReference>
<dbReference type="OrthoDB" id="3430936at2"/>
<sequence>MATVPTGRSRATIIDVAQAAGVSRQTVSNSLKHPERVRPDTLERVLAEIDRLDYTPSTAATSLRDQRAGAVGIELTGLGTTPSEALAPFLLGLAVHAPAHDCHIVTFATDADRPEPERYRSMWRSRLVDAFVMMDTHPDDPRPGWLRERRVPFASFGRVWDDPSFTAWADVDGRAGTSDAVDHLAARGYERIGWLGWPDGSAIGDERRSGWVDALERHGLDGPEARAEQDLVSAMAAAEGLVDSVGGGGAIVCTSDVLALGVHQVLLRRGLIPGRDVGIVGFDGSQTARTHGLTSVHQPYGAIADTLLTQVHDQLTDDELPSAGVMLAPELVPDASTERT</sequence>
<dbReference type="InterPro" id="IPR028082">
    <property type="entry name" value="Peripla_BP_I"/>
</dbReference>
<dbReference type="EMBL" id="PVTI01000004">
    <property type="protein sequence ID" value="PRY62581.1"/>
    <property type="molecule type" value="Genomic_DNA"/>
</dbReference>
<dbReference type="Proteomes" id="UP000237822">
    <property type="component" value="Unassembled WGS sequence"/>
</dbReference>
<reference evidence="5 6" key="1">
    <citation type="submission" date="2018-03" db="EMBL/GenBank/DDBJ databases">
        <title>Genomic Encyclopedia of Archaeal and Bacterial Type Strains, Phase II (KMG-II): from individual species to whole genera.</title>
        <authorList>
            <person name="Goeker M."/>
        </authorList>
    </citation>
    <scope>NUCLEOTIDE SEQUENCE [LARGE SCALE GENOMIC DNA]</scope>
    <source>
        <strain evidence="5 6">ATCC BAA-1496</strain>
    </source>
</reference>
<dbReference type="GO" id="GO:0003700">
    <property type="term" value="F:DNA-binding transcription factor activity"/>
    <property type="evidence" value="ECO:0007669"/>
    <property type="project" value="TreeGrafter"/>
</dbReference>
<feature type="domain" description="HTH lacI-type" evidence="4">
    <location>
        <begin position="11"/>
        <end position="65"/>
    </location>
</feature>
<dbReference type="InterPro" id="IPR000843">
    <property type="entry name" value="HTH_LacI"/>
</dbReference>
<dbReference type="PANTHER" id="PTHR30146:SF109">
    <property type="entry name" value="HTH-TYPE TRANSCRIPTIONAL REGULATOR GALS"/>
    <property type="match status" value="1"/>
</dbReference>
<evidence type="ECO:0000256" key="1">
    <source>
        <dbReference type="ARBA" id="ARBA00023015"/>
    </source>
</evidence>
<evidence type="ECO:0000313" key="5">
    <source>
        <dbReference type="EMBL" id="PRY62581.1"/>
    </source>
</evidence>
<protein>
    <submittedName>
        <fullName evidence="5">LacI family transcriptional regulator</fullName>
    </submittedName>
</protein>
<dbReference type="InterPro" id="IPR046335">
    <property type="entry name" value="LacI/GalR-like_sensor"/>
</dbReference>
<organism evidence="5 6">
    <name type="scientific">Knoellia remsis</name>
    <dbReference type="NCBI Taxonomy" id="407159"/>
    <lineage>
        <taxon>Bacteria</taxon>
        <taxon>Bacillati</taxon>
        <taxon>Actinomycetota</taxon>
        <taxon>Actinomycetes</taxon>
        <taxon>Micrococcales</taxon>
        <taxon>Intrasporangiaceae</taxon>
        <taxon>Knoellia</taxon>
    </lineage>
</organism>
<dbReference type="PROSITE" id="PS50932">
    <property type="entry name" value="HTH_LACI_2"/>
    <property type="match status" value="1"/>
</dbReference>
<dbReference type="SUPFAM" id="SSF53822">
    <property type="entry name" value="Periplasmic binding protein-like I"/>
    <property type="match status" value="1"/>
</dbReference>
<dbReference type="PANTHER" id="PTHR30146">
    <property type="entry name" value="LACI-RELATED TRANSCRIPTIONAL REPRESSOR"/>
    <property type="match status" value="1"/>
</dbReference>
<keyword evidence="6" id="KW-1185">Reference proteome</keyword>
<evidence type="ECO:0000256" key="2">
    <source>
        <dbReference type="ARBA" id="ARBA00023125"/>
    </source>
</evidence>
<dbReference type="Gene3D" id="3.40.50.2300">
    <property type="match status" value="2"/>
</dbReference>
<proteinExistence type="predicted"/>
<comment type="caution">
    <text evidence="5">The sequence shown here is derived from an EMBL/GenBank/DDBJ whole genome shotgun (WGS) entry which is preliminary data.</text>
</comment>
<dbReference type="GO" id="GO:0000976">
    <property type="term" value="F:transcription cis-regulatory region binding"/>
    <property type="evidence" value="ECO:0007669"/>
    <property type="project" value="TreeGrafter"/>
</dbReference>
<dbReference type="RefSeq" id="WP_106296589.1">
    <property type="nucleotide sequence ID" value="NZ_PVTI01000004.1"/>
</dbReference>
<accession>A0A2T0UXC9</accession>
<dbReference type="SUPFAM" id="SSF47413">
    <property type="entry name" value="lambda repressor-like DNA-binding domains"/>
    <property type="match status" value="1"/>
</dbReference>
<keyword evidence="1" id="KW-0805">Transcription regulation</keyword>
<evidence type="ECO:0000256" key="3">
    <source>
        <dbReference type="ARBA" id="ARBA00023163"/>
    </source>
</evidence>
<dbReference type="SMART" id="SM00354">
    <property type="entry name" value="HTH_LACI"/>
    <property type="match status" value="1"/>
</dbReference>
<keyword evidence="3" id="KW-0804">Transcription</keyword>
<dbReference type="Pfam" id="PF00356">
    <property type="entry name" value="LacI"/>
    <property type="match status" value="1"/>
</dbReference>
<name>A0A2T0UXC9_9MICO</name>
<dbReference type="Pfam" id="PF13377">
    <property type="entry name" value="Peripla_BP_3"/>
    <property type="match status" value="1"/>
</dbReference>
<keyword evidence="2" id="KW-0238">DNA-binding</keyword>